<evidence type="ECO:0000259" key="3">
    <source>
        <dbReference type="Pfam" id="PF14331"/>
    </source>
</evidence>
<reference evidence="5 6" key="1">
    <citation type="submission" date="2018-05" db="EMBL/GenBank/DDBJ databases">
        <title>Novel Campyloabacter and Helicobacter Species and Strains.</title>
        <authorList>
            <person name="Mannion A.J."/>
            <person name="Shen Z."/>
            <person name="Fox J.G."/>
        </authorList>
    </citation>
    <scope>NUCLEOTIDE SEQUENCE [LARGE SCALE GENOMIC DNA]</scope>
    <source>
        <strain evidence="6">MIT17-670</strain>
    </source>
</reference>
<organism evidence="5 6">
    <name type="scientific">Campylobacter aviculae</name>
    <dbReference type="NCBI Taxonomy" id="2510190"/>
    <lineage>
        <taxon>Bacteria</taxon>
        <taxon>Pseudomonadati</taxon>
        <taxon>Campylobacterota</taxon>
        <taxon>Epsilonproteobacteria</taxon>
        <taxon>Campylobacterales</taxon>
        <taxon>Campylobacteraceae</taxon>
        <taxon>Campylobacter</taxon>
    </lineage>
</organism>
<dbReference type="RefSeq" id="WP_137621786.1">
    <property type="nucleotide sequence ID" value="NZ_NXMA01000003.1"/>
</dbReference>
<keyword evidence="1" id="KW-0812">Transmembrane</keyword>
<dbReference type="AlphaFoldDB" id="A0A4U7BW44"/>
<feature type="domain" description="Type VI secretion system component TssM1 N-terminal" evidence="3">
    <location>
        <begin position="214"/>
        <end position="448"/>
    </location>
</feature>
<evidence type="ECO:0000313" key="6">
    <source>
        <dbReference type="Proteomes" id="UP000310353"/>
    </source>
</evidence>
<dbReference type="InterPro" id="IPR053156">
    <property type="entry name" value="T6SS_TssM-like"/>
</dbReference>
<comment type="caution">
    <text evidence="5">The sequence shown here is derived from an EMBL/GenBank/DDBJ whole genome shotgun (WGS) entry which is preliminary data.</text>
</comment>
<dbReference type="SUPFAM" id="SSF52540">
    <property type="entry name" value="P-loop containing nucleoside triphosphate hydrolases"/>
    <property type="match status" value="1"/>
</dbReference>
<dbReference type="Pfam" id="PF06761">
    <property type="entry name" value="IcmF-related"/>
    <property type="match status" value="1"/>
</dbReference>
<dbReference type="Proteomes" id="UP000310353">
    <property type="component" value="Unassembled WGS sequence"/>
</dbReference>
<dbReference type="OrthoDB" id="9758229at2"/>
<gene>
    <name evidence="5" type="primary">icmF</name>
    <name evidence="5" type="ORF">CQA76_02030</name>
</gene>
<dbReference type="Gene3D" id="3.40.50.300">
    <property type="entry name" value="P-loop containing nucleotide triphosphate hydrolases"/>
    <property type="match status" value="1"/>
</dbReference>
<dbReference type="InterPro" id="IPR009612">
    <property type="entry name" value="IcmF-rel"/>
</dbReference>
<dbReference type="InterPro" id="IPR017731">
    <property type="entry name" value="TssM1-like"/>
</dbReference>
<dbReference type="Pfam" id="PF14331">
    <property type="entry name" value="IcmF-related_N"/>
    <property type="match status" value="1"/>
</dbReference>
<dbReference type="NCBIfam" id="TIGR03348">
    <property type="entry name" value="VI_IcmF"/>
    <property type="match status" value="1"/>
</dbReference>
<sequence length="1176" mass="138397">MFKKALEFIKSKFFITLLILCCNLIFSILFWFWGSLIAFNDVYIFSNPYLRFIIIFTLWLIIIFFFLLKPITYFMFSLKNEKRIQLKSLKKEANESIFKAKRNFFLSLQDAKETWKNDIKIKNLPLIIIIGNEGAGKSTFINYSNIEYPLSDSLESYKKLHKSTRNFALYISKNGALLDTEGNYFSQEEFFKPSNSDELPEDDLDKNKDFLIKKNVWKNFLAFLNKNFFHSKLNGIVLVIDTILFLNSPKEYSQNLIRYLTKRVNECENSLNLKLPIYIVFSKLDLIEGMKEYFDIFNEKIANKVLGLSFNQTLNEEYLEQELKELSNSLLQSFMNKNNFIFNLEDKNKTYLFLKQLDNLFSLIKTFILDIQRENKLKNNSYLRGIYFVSAYQENIPRNFLLDSICDKYHCKKILAKTNLTHNKQSYFVKSLLEDIIFKDYSLTTMRTYIRNLSLLGLILLITIGTYTISFYFVAKNNSEFEKSNKTLNLLQSLFKNQNYNQLNIEEKAELLARLKNILNIYPELWENEGIFQYFNLNISYKGFKEARKFYYELNEDVLKNTLLKEMENILQTDYNKINLIKTLYIYKSLFEQKYLNKNLLKLWINDNWSNLEKYKISKENFLLGIDELKQINLENFKEDEKSVSLAIKKLEIISKVQRIYILLEFLNSDKPKEKYIIKEELGFNANNIFSNNSEINSIDKIYTKVGMIDFLNTLNQQIENTINIESWMLDYTSKENKNSITMGILKLYLNAYQNAWEKLLSSLNPVQYKTKEAMLNELNILSKKDNPLYSLIRIISLNTNLNDAALLTQAYNLGLNAAEIKSNFTNITNKFMPYHKLANKNSILSVGNIELGKNSNEEQILDNLSINTNNLVNKIIDFSSNNNQSIGEKISYSLGENKDTNDAFITFQTYIKKLPNDLERYYNELSNYSWNFIENHGISLFNNAWINEVYIPFINDIAPFYPFNKESTTDLSMDNFKTFFGKNGILNNFYKKYLNNVLVKRKNAYFINPKFSSKLNFSRDFIDFITNAANLSNLMLNANDNIRVIFTLQSLDLSGDFSFINLGYQNKNIKYDHTFNPTLQIIAEEFNNGTNLNFTAYSYSNANLNYEKAYKGEWAWYKFIKESKNDTGGYSVFFNNNKNLYFDFKIINGLNDLNQILEILNDFKIVENITKVRDK</sequence>
<dbReference type="PANTHER" id="PTHR36153">
    <property type="entry name" value="INNER MEMBRANE PROTEIN-RELATED"/>
    <property type="match status" value="1"/>
</dbReference>
<dbReference type="EMBL" id="NXMA01000003">
    <property type="protein sequence ID" value="TKX32757.1"/>
    <property type="molecule type" value="Genomic_DNA"/>
</dbReference>
<feature type="transmembrane region" description="Helical" evidence="1">
    <location>
        <begin position="12"/>
        <end position="33"/>
    </location>
</feature>
<keyword evidence="6" id="KW-1185">Reference proteome</keyword>
<feature type="transmembrane region" description="Helical" evidence="1">
    <location>
        <begin position="453"/>
        <end position="475"/>
    </location>
</feature>
<evidence type="ECO:0000313" key="5">
    <source>
        <dbReference type="EMBL" id="TKX32757.1"/>
    </source>
</evidence>
<name>A0A4U7BW44_9BACT</name>
<proteinExistence type="predicted"/>
<evidence type="ECO:0000259" key="2">
    <source>
        <dbReference type="Pfam" id="PF06761"/>
    </source>
</evidence>
<keyword evidence="1" id="KW-1133">Transmembrane helix</keyword>
<dbReference type="PANTHER" id="PTHR36153:SF1">
    <property type="entry name" value="TYPE VI SECRETION SYSTEM COMPONENT TSSM1"/>
    <property type="match status" value="1"/>
</dbReference>
<dbReference type="InterPro" id="IPR025743">
    <property type="entry name" value="TssM1_N"/>
</dbReference>
<feature type="transmembrane region" description="Helical" evidence="1">
    <location>
        <begin position="53"/>
        <end position="76"/>
    </location>
</feature>
<keyword evidence="1" id="KW-0472">Membrane</keyword>
<feature type="domain" description="IcmF-related" evidence="2">
    <location>
        <begin position="544"/>
        <end position="801"/>
    </location>
</feature>
<dbReference type="InterPro" id="IPR027417">
    <property type="entry name" value="P-loop_NTPase"/>
</dbReference>
<evidence type="ECO:0000259" key="4">
    <source>
        <dbReference type="Pfam" id="PF21070"/>
    </source>
</evidence>
<accession>A0A4U7BW44</accession>
<protein>
    <submittedName>
        <fullName evidence="5">Type VI secretion system membrane subunit TssM</fullName>
    </submittedName>
</protein>
<feature type="domain" description="Type VI secretion system component TssM1 helical" evidence="4">
    <location>
        <begin position="942"/>
        <end position="1038"/>
    </location>
</feature>
<evidence type="ECO:0000256" key="1">
    <source>
        <dbReference type="SAM" id="Phobius"/>
    </source>
</evidence>
<dbReference type="InterPro" id="IPR048677">
    <property type="entry name" value="TssM1_hel"/>
</dbReference>
<dbReference type="Pfam" id="PF21070">
    <property type="entry name" value="IcmF_helical"/>
    <property type="match status" value="1"/>
</dbReference>